<sequence>MRARVNYELAVRLAERSRALKRRRRLYVGSVLGAIVLVALIAGLAFFSPLLQYRPSAAVVEGASKEVPSAQVVQATEPFKGVPLPRLDTGAMAKAIARSNIRIANVQVHRSPLHGVKLQLKLRTPIGIERSGDDAKLVDSKGIAFAPAGEQNLKEISLPAGADRAATASAMAKIIPAVPTQIMDRVTKIDGANADRISLVLDSGATIIWGDESNNELKAKVIAVLAQRNASTYDLTDPARPVTS</sequence>
<dbReference type="AlphaFoldDB" id="A0AB38XMC4"/>
<dbReference type="InterPro" id="IPR050487">
    <property type="entry name" value="FtsQ_DivIB"/>
</dbReference>
<dbReference type="EMBL" id="CP116394">
    <property type="protein sequence ID" value="WCE45306.1"/>
    <property type="molecule type" value="Genomic_DNA"/>
</dbReference>
<keyword evidence="1" id="KW-1003">Cell membrane</keyword>
<evidence type="ECO:0000256" key="2">
    <source>
        <dbReference type="ARBA" id="ARBA00022618"/>
    </source>
</evidence>
<evidence type="ECO:0000259" key="7">
    <source>
        <dbReference type="Pfam" id="PF03799"/>
    </source>
</evidence>
<keyword evidence="4 6" id="KW-1133">Transmembrane helix</keyword>
<organism evidence="9 10">
    <name type="scientific">Winkia neuii subsp. anitrata</name>
    <dbReference type="NCBI Taxonomy" id="29318"/>
    <lineage>
        <taxon>Bacteria</taxon>
        <taxon>Bacillati</taxon>
        <taxon>Actinomycetota</taxon>
        <taxon>Actinomycetes</taxon>
        <taxon>Actinomycetales</taxon>
        <taxon>Actinomycetaceae</taxon>
        <taxon>Winkia</taxon>
    </lineage>
</organism>
<keyword evidence="6" id="KW-0472">Membrane</keyword>
<keyword evidence="2 9" id="KW-0132">Cell division</keyword>
<feature type="domain" description="POTRA" evidence="8">
    <location>
        <begin position="59"/>
        <end position="121"/>
    </location>
</feature>
<protein>
    <submittedName>
        <fullName evidence="9">Cell division protein FtsQ/DivIB</fullName>
    </submittedName>
</protein>
<evidence type="ECO:0000256" key="6">
    <source>
        <dbReference type="SAM" id="Phobius"/>
    </source>
</evidence>
<feature type="domain" description="Cell division protein FtsQ/DivIB C-terminal" evidence="7">
    <location>
        <begin position="133"/>
        <end position="228"/>
    </location>
</feature>
<evidence type="ECO:0000313" key="9">
    <source>
        <dbReference type="EMBL" id="WCE45306.1"/>
    </source>
</evidence>
<dbReference type="InterPro" id="IPR005548">
    <property type="entry name" value="Cell_div_FtsQ/DivIB_C"/>
</dbReference>
<name>A0AB38XMC4_9ACTO</name>
<feature type="transmembrane region" description="Helical" evidence="6">
    <location>
        <begin position="26"/>
        <end position="47"/>
    </location>
</feature>
<keyword evidence="5" id="KW-0131">Cell cycle</keyword>
<evidence type="ECO:0000313" key="10">
    <source>
        <dbReference type="Proteomes" id="UP001211044"/>
    </source>
</evidence>
<dbReference type="RefSeq" id="WP_048707495.1">
    <property type="nucleotide sequence ID" value="NZ_CP116394.1"/>
</dbReference>
<dbReference type="Proteomes" id="UP001211044">
    <property type="component" value="Chromosome"/>
</dbReference>
<reference evidence="9" key="1">
    <citation type="submission" date="2023-01" db="EMBL/GenBank/DDBJ databases">
        <title>Comparative Genomic Analysis of the Clinically-Derived Winkia Strain NY0527 Provides Evidence into the Taxonomic Reassignment of Winkia neuii and Characterizes Their Virulence Traits.</title>
        <authorList>
            <person name="Cai X."/>
            <person name="Peng Y."/>
            <person name="Li M."/>
            <person name="Qiu Y."/>
            <person name="Wang Y."/>
            <person name="Xu L."/>
            <person name="Hou Q."/>
        </authorList>
    </citation>
    <scope>NUCLEOTIDE SEQUENCE</scope>
    <source>
        <strain evidence="9">NY0527</strain>
    </source>
</reference>
<evidence type="ECO:0000256" key="5">
    <source>
        <dbReference type="ARBA" id="ARBA00023306"/>
    </source>
</evidence>
<dbReference type="PANTHER" id="PTHR37820:SF1">
    <property type="entry name" value="CELL DIVISION PROTEIN FTSQ"/>
    <property type="match status" value="1"/>
</dbReference>
<evidence type="ECO:0000256" key="4">
    <source>
        <dbReference type="ARBA" id="ARBA00022989"/>
    </source>
</evidence>
<gene>
    <name evidence="9" type="ORF">PIG85_06445</name>
</gene>
<evidence type="ECO:0000256" key="3">
    <source>
        <dbReference type="ARBA" id="ARBA00022692"/>
    </source>
</evidence>
<keyword evidence="3 6" id="KW-0812">Transmembrane</keyword>
<dbReference type="Pfam" id="PF03799">
    <property type="entry name" value="FtsQ_DivIB_C"/>
    <property type="match status" value="1"/>
</dbReference>
<accession>A0AB38XMC4</accession>
<dbReference type="GO" id="GO:0051301">
    <property type="term" value="P:cell division"/>
    <property type="evidence" value="ECO:0007669"/>
    <property type="project" value="UniProtKB-KW"/>
</dbReference>
<dbReference type="GO" id="GO:0005886">
    <property type="term" value="C:plasma membrane"/>
    <property type="evidence" value="ECO:0007669"/>
    <property type="project" value="TreeGrafter"/>
</dbReference>
<dbReference type="KEGG" id="wne:PIG85_06445"/>
<dbReference type="InterPro" id="IPR013685">
    <property type="entry name" value="POTRA_FtsQ_type"/>
</dbReference>
<dbReference type="PANTHER" id="PTHR37820">
    <property type="entry name" value="CELL DIVISION PROTEIN DIVIB"/>
    <property type="match status" value="1"/>
</dbReference>
<evidence type="ECO:0000256" key="1">
    <source>
        <dbReference type="ARBA" id="ARBA00022475"/>
    </source>
</evidence>
<proteinExistence type="predicted"/>
<evidence type="ECO:0000259" key="8">
    <source>
        <dbReference type="Pfam" id="PF08478"/>
    </source>
</evidence>
<dbReference type="Pfam" id="PF08478">
    <property type="entry name" value="POTRA_1"/>
    <property type="match status" value="1"/>
</dbReference>